<dbReference type="Proteomes" id="UP000653411">
    <property type="component" value="Unassembled WGS sequence"/>
</dbReference>
<dbReference type="Pfam" id="PF17765">
    <property type="entry name" value="MLTR_LBD"/>
    <property type="match status" value="1"/>
</dbReference>
<evidence type="ECO:0000256" key="1">
    <source>
        <dbReference type="SAM" id="MobiDB-lite"/>
    </source>
</evidence>
<dbReference type="CDD" id="cd00093">
    <property type="entry name" value="HTH_XRE"/>
    <property type="match status" value="1"/>
</dbReference>
<feature type="region of interest" description="Disordered" evidence="1">
    <location>
        <begin position="83"/>
        <end position="108"/>
    </location>
</feature>
<dbReference type="PANTHER" id="PTHR35010:SF2">
    <property type="entry name" value="BLL4672 PROTEIN"/>
    <property type="match status" value="1"/>
</dbReference>
<feature type="compositionally biased region" description="Basic residues" evidence="1">
    <location>
        <begin position="84"/>
        <end position="100"/>
    </location>
</feature>
<dbReference type="InterPro" id="IPR041413">
    <property type="entry name" value="MLTR_LBD"/>
</dbReference>
<feature type="region of interest" description="Disordered" evidence="1">
    <location>
        <begin position="273"/>
        <end position="297"/>
    </location>
</feature>
<dbReference type="GO" id="GO:0003677">
    <property type="term" value="F:DNA binding"/>
    <property type="evidence" value="ECO:0007669"/>
    <property type="project" value="InterPro"/>
</dbReference>
<proteinExistence type="predicted"/>
<sequence length="297" mass="32647">MVNENPLGEYLRARREQLGPEDVGLPASGRRRVPGLRREEMALLAGISADYYLRLEQGRDRNPSVQVLDALARALHLDEDATAHLHRLAHPERGRRRPTPRRPERAPDGIRQFIDTWPHAPAYVLGRMMDVLAANPLAQALTPILTPGTNMVRSLFLAPVSAAAHGGWDVNAEGLVAALRALVGPDVDDPALNELVGELSVRSEDFRKLWSRHEVRPKRSGTFTFEHPQVGPLQLRHEKLLITDADRQTLVIYHADPGTPTAERLALLASLASTPNTAATPSSASPAERTAPDVRRA</sequence>
<dbReference type="Gene3D" id="1.10.260.40">
    <property type="entry name" value="lambda repressor-like DNA-binding domains"/>
    <property type="match status" value="1"/>
</dbReference>
<protein>
    <submittedName>
        <fullName evidence="3">Transcriptional regulator</fullName>
    </submittedName>
</protein>
<feature type="domain" description="HTH cro/C1-type" evidence="2">
    <location>
        <begin position="35"/>
        <end position="82"/>
    </location>
</feature>
<comment type="caution">
    <text evidence="3">The sequence shown here is derived from an EMBL/GenBank/DDBJ whole genome shotgun (WGS) entry which is preliminary data.</text>
</comment>
<keyword evidence="4" id="KW-1185">Reference proteome</keyword>
<dbReference type="InterPro" id="IPR010982">
    <property type="entry name" value="Lambda_DNA-bd_dom_sf"/>
</dbReference>
<organism evidence="3 4">
    <name type="scientific">Streptomyces fuscichromogenes</name>
    <dbReference type="NCBI Taxonomy" id="1324013"/>
    <lineage>
        <taxon>Bacteria</taxon>
        <taxon>Bacillati</taxon>
        <taxon>Actinomycetota</taxon>
        <taxon>Actinomycetes</taxon>
        <taxon>Kitasatosporales</taxon>
        <taxon>Streptomycetaceae</taxon>
        <taxon>Streptomyces</taxon>
    </lineage>
</organism>
<dbReference type="SUPFAM" id="SSF47413">
    <property type="entry name" value="lambda repressor-like DNA-binding domains"/>
    <property type="match status" value="1"/>
</dbReference>
<dbReference type="Gene3D" id="3.30.450.180">
    <property type="match status" value="1"/>
</dbReference>
<dbReference type="SMART" id="SM00530">
    <property type="entry name" value="HTH_XRE"/>
    <property type="match status" value="1"/>
</dbReference>
<dbReference type="RefSeq" id="WP_189265516.1">
    <property type="nucleotide sequence ID" value="NZ_BMML01000013.1"/>
</dbReference>
<gene>
    <name evidence="3" type="ORF">GCM10011578_055130</name>
</gene>
<dbReference type="Pfam" id="PF13560">
    <property type="entry name" value="HTH_31"/>
    <property type="match status" value="1"/>
</dbReference>
<reference evidence="3" key="2">
    <citation type="submission" date="2020-09" db="EMBL/GenBank/DDBJ databases">
        <authorList>
            <person name="Sun Q."/>
            <person name="Zhou Y."/>
        </authorList>
    </citation>
    <scope>NUCLEOTIDE SEQUENCE</scope>
    <source>
        <strain evidence="3">CGMCC 4.7110</strain>
    </source>
</reference>
<dbReference type="AlphaFoldDB" id="A0A917XGS7"/>
<dbReference type="PROSITE" id="PS50943">
    <property type="entry name" value="HTH_CROC1"/>
    <property type="match status" value="1"/>
</dbReference>
<evidence type="ECO:0000259" key="2">
    <source>
        <dbReference type="PROSITE" id="PS50943"/>
    </source>
</evidence>
<dbReference type="PANTHER" id="PTHR35010">
    <property type="entry name" value="BLL4672 PROTEIN-RELATED"/>
    <property type="match status" value="1"/>
</dbReference>
<accession>A0A917XGS7</accession>
<dbReference type="EMBL" id="BMML01000013">
    <property type="protein sequence ID" value="GGN23056.1"/>
    <property type="molecule type" value="Genomic_DNA"/>
</dbReference>
<evidence type="ECO:0000313" key="4">
    <source>
        <dbReference type="Proteomes" id="UP000653411"/>
    </source>
</evidence>
<name>A0A917XGS7_9ACTN</name>
<dbReference type="InterPro" id="IPR001387">
    <property type="entry name" value="Cro/C1-type_HTH"/>
</dbReference>
<feature type="compositionally biased region" description="Low complexity" evidence="1">
    <location>
        <begin position="273"/>
        <end position="289"/>
    </location>
</feature>
<evidence type="ECO:0000313" key="3">
    <source>
        <dbReference type="EMBL" id="GGN23056.1"/>
    </source>
</evidence>
<reference evidence="3" key="1">
    <citation type="journal article" date="2014" name="Int. J. Syst. Evol. Microbiol.">
        <title>Complete genome sequence of Corynebacterium casei LMG S-19264T (=DSM 44701T), isolated from a smear-ripened cheese.</title>
        <authorList>
            <consortium name="US DOE Joint Genome Institute (JGI-PGF)"/>
            <person name="Walter F."/>
            <person name="Albersmeier A."/>
            <person name="Kalinowski J."/>
            <person name="Ruckert C."/>
        </authorList>
    </citation>
    <scope>NUCLEOTIDE SEQUENCE</scope>
    <source>
        <strain evidence="3">CGMCC 4.7110</strain>
    </source>
</reference>